<protein>
    <submittedName>
        <fullName evidence="3">PAP2 superfamily protein</fullName>
    </submittedName>
</protein>
<feature type="transmembrane region" description="Helical" evidence="1">
    <location>
        <begin position="181"/>
        <end position="200"/>
    </location>
</feature>
<dbReference type="RefSeq" id="WP_123378842.1">
    <property type="nucleotide sequence ID" value="NZ_RJKN01000002.1"/>
</dbReference>
<dbReference type="InterPro" id="IPR036938">
    <property type="entry name" value="PAP2/HPO_sf"/>
</dbReference>
<dbReference type="CDD" id="cd01610">
    <property type="entry name" value="PAP2_like"/>
    <property type="match status" value="1"/>
</dbReference>
<keyword evidence="1" id="KW-0812">Transmembrane</keyword>
<accession>A0A3N1HQA1</accession>
<feature type="transmembrane region" description="Helical" evidence="1">
    <location>
        <begin position="127"/>
        <end position="147"/>
    </location>
</feature>
<evidence type="ECO:0000313" key="3">
    <source>
        <dbReference type="EMBL" id="ROP44562.1"/>
    </source>
</evidence>
<dbReference type="Proteomes" id="UP000276232">
    <property type="component" value="Unassembled WGS sequence"/>
</dbReference>
<sequence>MEGDGALPARAGSLRPALAALAALVGALLCWAVFVRSAQGQVVDEVAFAGSGQTRGLLEAQARGVLSVVSEGSLVVGMLVAVAVAVARRAWGAAAAAVVVVAGSNVATQVLKALLPRPALGLGAENSLPSGHTTVAASLAVALVLVAPPRLRGAAAVAGAVVAASMGVSTLVAGWHRPSDVVAALLVVAAWTCGVVAVLRRLPARTTPAPSRAPRPAATRVLVVVGALGLLAGTAALVVVAASLRAGPTVVVWSAPEQAGGLLQVLSYAGGASAVVGGAALLTAATTVLLRASR</sequence>
<feature type="transmembrane region" description="Helical" evidence="1">
    <location>
        <begin position="154"/>
        <end position="175"/>
    </location>
</feature>
<evidence type="ECO:0000313" key="4">
    <source>
        <dbReference type="Proteomes" id="UP000276232"/>
    </source>
</evidence>
<dbReference type="OrthoDB" id="3240395at2"/>
<comment type="caution">
    <text evidence="3">The sequence shown here is derived from an EMBL/GenBank/DDBJ whole genome shotgun (WGS) entry which is preliminary data.</text>
</comment>
<feature type="domain" description="Phosphatidic acid phosphatase type 2/haloperoxidase" evidence="2">
    <location>
        <begin position="90"/>
        <end position="196"/>
    </location>
</feature>
<dbReference type="InterPro" id="IPR000326">
    <property type="entry name" value="PAP2/HPO"/>
</dbReference>
<dbReference type="Gene3D" id="1.20.144.10">
    <property type="entry name" value="Phosphatidic acid phosphatase type 2/haloperoxidase"/>
    <property type="match status" value="1"/>
</dbReference>
<organism evidence="3 4">
    <name type="scientific">Pseudokineococcus lusitanus</name>
    <dbReference type="NCBI Taxonomy" id="763993"/>
    <lineage>
        <taxon>Bacteria</taxon>
        <taxon>Bacillati</taxon>
        <taxon>Actinomycetota</taxon>
        <taxon>Actinomycetes</taxon>
        <taxon>Kineosporiales</taxon>
        <taxon>Kineosporiaceae</taxon>
        <taxon>Pseudokineococcus</taxon>
    </lineage>
</organism>
<keyword evidence="1" id="KW-1133">Transmembrane helix</keyword>
<keyword evidence="4" id="KW-1185">Reference proteome</keyword>
<name>A0A3N1HQA1_9ACTN</name>
<proteinExistence type="predicted"/>
<feature type="transmembrane region" description="Helical" evidence="1">
    <location>
        <begin position="221"/>
        <end position="245"/>
    </location>
</feature>
<dbReference type="SMART" id="SM00014">
    <property type="entry name" value="acidPPc"/>
    <property type="match status" value="1"/>
</dbReference>
<feature type="transmembrane region" description="Helical" evidence="1">
    <location>
        <begin position="265"/>
        <end position="290"/>
    </location>
</feature>
<gene>
    <name evidence="3" type="ORF">EDC03_0683</name>
</gene>
<keyword evidence="1" id="KW-0472">Membrane</keyword>
<feature type="transmembrane region" description="Helical" evidence="1">
    <location>
        <begin position="64"/>
        <end position="86"/>
    </location>
</feature>
<feature type="transmembrane region" description="Helical" evidence="1">
    <location>
        <begin position="93"/>
        <end position="115"/>
    </location>
</feature>
<evidence type="ECO:0000256" key="1">
    <source>
        <dbReference type="SAM" id="Phobius"/>
    </source>
</evidence>
<evidence type="ECO:0000259" key="2">
    <source>
        <dbReference type="SMART" id="SM00014"/>
    </source>
</evidence>
<dbReference type="Pfam" id="PF01569">
    <property type="entry name" value="PAP2"/>
    <property type="match status" value="1"/>
</dbReference>
<reference evidence="3 4" key="1">
    <citation type="journal article" date="2015" name="Stand. Genomic Sci.">
        <title>Genomic Encyclopedia of Bacterial and Archaeal Type Strains, Phase III: the genomes of soil and plant-associated and newly described type strains.</title>
        <authorList>
            <person name="Whitman W.B."/>
            <person name="Woyke T."/>
            <person name="Klenk H.P."/>
            <person name="Zhou Y."/>
            <person name="Lilburn T.G."/>
            <person name="Beck B.J."/>
            <person name="De Vos P."/>
            <person name="Vandamme P."/>
            <person name="Eisen J.A."/>
            <person name="Garrity G."/>
            <person name="Hugenholtz P."/>
            <person name="Kyrpides N.C."/>
        </authorList>
    </citation>
    <scope>NUCLEOTIDE SEQUENCE [LARGE SCALE GENOMIC DNA]</scope>
    <source>
        <strain evidence="3 4">CECT 7306</strain>
    </source>
</reference>
<dbReference type="SUPFAM" id="SSF48317">
    <property type="entry name" value="Acid phosphatase/Vanadium-dependent haloperoxidase"/>
    <property type="match status" value="1"/>
</dbReference>
<dbReference type="InParanoid" id="A0A3N1HQA1"/>
<dbReference type="EMBL" id="RJKN01000002">
    <property type="protein sequence ID" value="ROP44562.1"/>
    <property type="molecule type" value="Genomic_DNA"/>
</dbReference>
<dbReference type="AlphaFoldDB" id="A0A3N1HQA1"/>